<evidence type="ECO:0000256" key="1">
    <source>
        <dbReference type="SAM" id="Phobius"/>
    </source>
</evidence>
<dbReference type="SUPFAM" id="SSF47473">
    <property type="entry name" value="EF-hand"/>
    <property type="match status" value="1"/>
</dbReference>
<feature type="transmembrane region" description="Helical" evidence="1">
    <location>
        <begin position="12"/>
        <end position="32"/>
    </location>
</feature>
<feature type="domain" description="EF-hand" evidence="2">
    <location>
        <begin position="135"/>
        <end position="170"/>
    </location>
</feature>
<dbReference type="InterPro" id="IPR042798">
    <property type="entry name" value="EFCAB9"/>
</dbReference>
<name>A0AAN0IFS5_AMPQE</name>
<evidence type="ECO:0000313" key="4">
    <source>
        <dbReference type="Proteomes" id="UP000007879"/>
    </source>
</evidence>
<dbReference type="Pfam" id="PF13499">
    <property type="entry name" value="EF-hand_7"/>
    <property type="match status" value="1"/>
</dbReference>
<evidence type="ECO:0000259" key="2">
    <source>
        <dbReference type="PROSITE" id="PS50222"/>
    </source>
</evidence>
<reference evidence="3" key="2">
    <citation type="submission" date="2024-06" db="UniProtKB">
        <authorList>
            <consortium name="EnsemblMetazoa"/>
        </authorList>
    </citation>
    <scope>IDENTIFICATION</scope>
</reference>
<dbReference type="CDD" id="cd00051">
    <property type="entry name" value="EFh"/>
    <property type="match status" value="1"/>
</dbReference>
<organism evidence="3 4">
    <name type="scientific">Amphimedon queenslandica</name>
    <name type="common">Sponge</name>
    <dbReference type="NCBI Taxonomy" id="400682"/>
    <lineage>
        <taxon>Eukaryota</taxon>
        <taxon>Metazoa</taxon>
        <taxon>Porifera</taxon>
        <taxon>Demospongiae</taxon>
        <taxon>Heteroscleromorpha</taxon>
        <taxon>Haplosclerida</taxon>
        <taxon>Niphatidae</taxon>
        <taxon>Amphimedon</taxon>
    </lineage>
</organism>
<dbReference type="InterPro" id="IPR011992">
    <property type="entry name" value="EF-hand-dom_pair"/>
</dbReference>
<dbReference type="PANTHER" id="PTHR47065:SF1">
    <property type="entry name" value="EF-HAND CALCIUM-BINDING DOMAIN-CONTAINING PROTEIN 9"/>
    <property type="match status" value="1"/>
</dbReference>
<dbReference type="PROSITE" id="PS50222">
    <property type="entry name" value="EF_HAND_2"/>
    <property type="match status" value="2"/>
</dbReference>
<dbReference type="GO" id="GO:0005509">
    <property type="term" value="F:calcium ion binding"/>
    <property type="evidence" value="ECO:0007669"/>
    <property type="project" value="InterPro"/>
</dbReference>
<sequence length="193" mass="22457">MKVLSSFLNSLHLDPSYCLLSVYGVTLVLHYYRSMDIRTDMTMDDVQFEVFLKSVTDLSSEKVYRVFDMLDVDCSGVIDFDGFYLLVCILVSIKDGMEKQFISCHSRTLFDLLDRDADGNISVKEFERFGFLFNLTKGAIKEIFKEFDVSGDEILDYNEFQMFIMACVDKQKEIEAQRSHIKEWLQMTLCTLL</sequence>
<dbReference type="SMART" id="SM00054">
    <property type="entry name" value="EFh"/>
    <property type="match status" value="3"/>
</dbReference>
<proteinExistence type="predicted"/>
<reference evidence="4" key="1">
    <citation type="journal article" date="2010" name="Nature">
        <title>The Amphimedon queenslandica genome and the evolution of animal complexity.</title>
        <authorList>
            <person name="Srivastava M."/>
            <person name="Simakov O."/>
            <person name="Chapman J."/>
            <person name="Fahey B."/>
            <person name="Gauthier M.E."/>
            <person name="Mitros T."/>
            <person name="Richards G.S."/>
            <person name="Conaco C."/>
            <person name="Dacre M."/>
            <person name="Hellsten U."/>
            <person name="Larroux C."/>
            <person name="Putnam N.H."/>
            <person name="Stanke M."/>
            <person name="Adamska M."/>
            <person name="Darling A."/>
            <person name="Degnan S.M."/>
            <person name="Oakley T.H."/>
            <person name="Plachetzki D.C."/>
            <person name="Zhai Y."/>
            <person name="Adamski M."/>
            <person name="Calcino A."/>
            <person name="Cummins S.F."/>
            <person name="Goodstein D.M."/>
            <person name="Harris C."/>
            <person name="Jackson D.J."/>
            <person name="Leys S.P."/>
            <person name="Shu S."/>
            <person name="Woodcroft B.J."/>
            <person name="Vervoort M."/>
            <person name="Kosik K.S."/>
            <person name="Manning G."/>
            <person name="Degnan B.M."/>
            <person name="Rokhsar D.S."/>
        </authorList>
    </citation>
    <scope>NUCLEOTIDE SEQUENCE [LARGE SCALE GENOMIC DNA]</scope>
</reference>
<dbReference type="InterPro" id="IPR002048">
    <property type="entry name" value="EF_hand_dom"/>
</dbReference>
<keyword evidence="4" id="KW-1185">Reference proteome</keyword>
<keyword evidence="1" id="KW-0812">Transmembrane</keyword>
<dbReference type="Gene3D" id="1.10.238.10">
    <property type="entry name" value="EF-hand"/>
    <property type="match status" value="2"/>
</dbReference>
<dbReference type="AlphaFoldDB" id="A0AAN0IFS5"/>
<dbReference type="PANTHER" id="PTHR47065">
    <property type="entry name" value="EF-HAND CALCIUM-BINDING DOMAIN-CONTAINING PROTEIN 9"/>
    <property type="match status" value="1"/>
</dbReference>
<protein>
    <recommendedName>
        <fullName evidence="2">EF-hand domain-containing protein</fullName>
    </recommendedName>
</protein>
<dbReference type="GeneID" id="100638859"/>
<keyword evidence="1" id="KW-0472">Membrane</keyword>
<accession>A0AAN0IFS5</accession>
<dbReference type="EnsemblMetazoa" id="XM_003387632.2">
    <property type="protein sequence ID" value="XP_003387680.1"/>
    <property type="gene ID" value="LOC100638859"/>
</dbReference>
<feature type="domain" description="EF-hand" evidence="2">
    <location>
        <begin position="58"/>
        <end position="93"/>
    </location>
</feature>
<evidence type="ECO:0000313" key="3">
    <source>
        <dbReference type="EnsemblMetazoa" id="XP_003387680.1"/>
    </source>
</evidence>
<dbReference type="KEGG" id="aqu:100638859"/>
<dbReference type="RefSeq" id="XP_003387680.1">
    <property type="nucleotide sequence ID" value="XM_003387632.2"/>
</dbReference>
<dbReference type="Proteomes" id="UP000007879">
    <property type="component" value="Unassembled WGS sequence"/>
</dbReference>
<dbReference type="Pfam" id="PF13833">
    <property type="entry name" value="EF-hand_8"/>
    <property type="match status" value="1"/>
</dbReference>
<dbReference type="GO" id="GO:0005737">
    <property type="term" value="C:cytoplasm"/>
    <property type="evidence" value="ECO:0007669"/>
    <property type="project" value="TreeGrafter"/>
</dbReference>
<keyword evidence="1" id="KW-1133">Transmembrane helix</keyword>
<dbReference type="GO" id="GO:0061891">
    <property type="term" value="F:calcium ion sensor activity"/>
    <property type="evidence" value="ECO:0007669"/>
    <property type="project" value="TreeGrafter"/>
</dbReference>